<sequence>MPFNYRKARGILAHAGVEARKPPSLSWDTSQNGLHPLKYTNLEFPVQVPRRRKLLNDWYG</sequence>
<evidence type="ECO:0000313" key="1">
    <source>
        <dbReference type="EMBL" id="KAH3854748.1"/>
    </source>
</evidence>
<accession>A0A9D4LBJ2</accession>
<evidence type="ECO:0000313" key="2">
    <source>
        <dbReference type="Proteomes" id="UP000828390"/>
    </source>
</evidence>
<comment type="caution">
    <text evidence="1">The sequence shown here is derived from an EMBL/GenBank/DDBJ whole genome shotgun (WGS) entry which is preliminary data.</text>
</comment>
<dbReference type="Proteomes" id="UP000828390">
    <property type="component" value="Unassembled WGS sequence"/>
</dbReference>
<protein>
    <submittedName>
        <fullName evidence="1">Uncharacterized protein</fullName>
    </submittedName>
</protein>
<name>A0A9D4LBJ2_DREPO</name>
<reference evidence="1" key="1">
    <citation type="journal article" date="2019" name="bioRxiv">
        <title>The Genome of the Zebra Mussel, Dreissena polymorpha: A Resource for Invasive Species Research.</title>
        <authorList>
            <person name="McCartney M.A."/>
            <person name="Auch B."/>
            <person name="Kono T."/>
            <person name="Mallez S."/>
            <person name="Zhang Y."/>
            <person name="Obille A."/>
            <person name="Becker A."/>
            <person name="Abrahante J.E."/>
            <person name="Garbe J."/>
            <person name="Badalamenti J.P."/>
            <person name="Herman A."/>
            <person name="Mangelson H."/>
            <person name="Liachko I."/>
            <person name="Sullivan S."/>
            <person name="Sone E.D."/>
            <person name="Koren S."/>
            <person name="Silverstein K.A.T."/>
            <person name="Beckman K.B."/>
            <person name="Gohl D.M."/>
        </authorList>
    </citation>
    <scope>NUCLEOTIDE SEQUENCE</scope>
    <source>
        <strain evidence="1">Duluth1</strain>
        <tissue evidence="1">Whole animal</tissue>
    </source>
</reference>
<reference evidence="1" key="2">
    <citation type="submission" date="2020-11" db="EMBL/GenBank/DDBJ databases">
        <authorList>
            <person name="McCartney M.A."/>
            <person name="Auch B."/>
            <person name="Kono T."/>
            <person name="Mallez S."/>
            <person name="Becker A."/>
            <person name="Gohl D.M."/>
            <person name="Silverstein K.A.T."/>
            <person name="Koren S."/>
            <person name="Bechman K.B."/>
            <person name="Herman A."/>
            <person name="Abrahante J.E."/>
            <person name="Garbe J."/>
        </authorList>
    </citation>
    <scope>NUCLEOTIDE SEQUENCE</scope>
    <source>
        <strain evidence="1">Duluth1</strain>
        <tissue evidence="1">Whole animal</tissue>
    </source>
</reference>
<keyword evidence="2" id="KW-1185">Reference proteome</keyword>
<dbReference type="EMBL" id="JAIWYP010000003">
    <property type="protein sequence ID" value="KAH3854748.1"/>
    <property type="molecule type" value="Genomic_DNA"/>
</dbReference>
<proteinExistence type="predicted"/>
<gene>
    <name evidence="1" type="ORF">DPMN_097297</name>
</gene>
<organism evidence="1 2">
    <name type="scientific">Dreissena polymorpha</name>
    <name type="common">Zebra mussel</name>
    <name type="synonym">Mytilus polymorpha</name>
    <dbReference type="NCBI Taxonomy" id="45954"/>
    <lineage>
        <taxon>Eukaryota</taxon>
        <taxon>Metazoa</taxon>
        <taxon>Spiralia</taxon>
        <taxon>Lophotrochozoa</taxon>
        <taxon>Mollusca</taxon>
        <taxon>Bivalvia</taxon>
        <taxon>Autobranchia</taxon>
        <taxon>Heteroconchia</taxon>
        <taxon>Euheterodonta</taxon>
        <taxon>Imparidentia</taxon>
        <taxon>Neoheterodontei</taxon>
        <taxon>Myida</taxon>
        <taxon>Dreissenoidea</taxon>
        <taxon>Dreissenidae</taxon>
        <taxon>Dreissena</taxon>
    </lineage>
</organism>
<dbReference type="AlphaFoldDB" id="A0A9D4LBJ2"/>